<dbReference type="Proteomes" id="UP000058925">
    <property type="component" value="Chromosome"/>
</dbReference>
<dbReference type="KEGG" id="taa:NMY3_00527"/>
<evidence type="ECO:0000313" key="1">
    <source>
        <dbReference type="EMBL" id="ALI34739.1"/>
    </source>
</evidence>
<gene>
    <name evidence="1" type="ORF">NMY3_00527</name>
</gene>
<proteinExistence type="predicted"/>
<organism evidence="1 2">
    <name type="scientific">Candidatus Nitrosocosmicus oleophilus</name>
    <dbReference type="NCBI Taxonomy" id="1353260"/>
    <lineage>
        <taxon>Archaea</taxon>
        <taxon>Nitrososphaerota</taxon>
        <taxon>Nitrososphaeria</taxon>
        <taxon>Nitrososphaerales</taxon>
        <taxon>Nitrososphaeraceae</taxon>
        <taxon>Candidatus Nitrosocosmicus</taxon>
    </lineage>
</organism>
<sequence length="49" mass="5641">MSKSNHLGHMVKKVFSRDKILCSTFMKKEFCKLICGIPSYLVKLLNEHG</sequence>
<dbReference type="EMBL" id="CP012850">
    <property type="protein sequence ID" value="ALI34739.1"/>
    <property type="molecule type" value="Genomic_DNA"/>
</dbReference>
<evidence type="ECO:0000313" key="2">
    <source>
        <dbReference type="Proteomes" id="UP000058925"/>
    </source>
</evidence>
<protein>
    <submittedName>
        <fullName evidence="1">Uncharacterized protein</fullName>
    </submittedName>
</protein>
<accession>A0A654LWL1</accession>
<keyword evidence="2" id="KW-1185">Reference proteome</keyword>
<name>A0A654LWL1_9ARCH</name>
<dbReference type="AlphaFoldDB" id="A0A654LWL1"/>
<reference evidence="2" key="1">
    <citation type="submission" date="2015-10" db="EMBL/GenBank/DDBJ databases">
        <title>Niche specialization of a soil ammonia-oxidizing archaeon, Candidatus Nitrosocosmicus oleophilus.</title>
        <authorList>
            <person name="Jung M.-Y."/>
            <person name="Rhee S.-K."/>
        </authorList>
    </citation>
    <scope>NUCLEOTIDE SEQUENCE [LARGE SCALE GENOMIC DNA]</scope>
    <source>
        <strain evidence="2">MY3</strain>
    </source>
</reference>